<gene>
    <name evidence="13" type="ORF">J2TS6_52220</name>
</gene>
<comment type="caution">
    <text evidence="13">The sequence shown here is derived from an EMBL/GenBank/DDBJ whole genome shotgun (WGS) entry which is preliminary data.</text>
</comment>
<sequence>MNQARSAIIEVLKKSKKVLFLILFFNISASLVSILQPVIFKDLFDELLPKKEIHTAIFYILLIVFIPIVFAALRSFTAYYNNELGNKLSKNLRVRLFSHLLQIRPKQVDQVGRGEIINRLTSQVGMLCEVFVVETVMSVVSNLILLFATLWIMFSMSFELTFVAMISFPVFMYIFKRFRKKTEKLDESYYSILEKGMGYLNDFFSNLKSVQIFNGQEVEKKRWDQWNDQAWKISKQSYVFHNMVVNLIADTVISLITGIIYGYSLYLILSGKISPGTLLAFIILLPRLYSIFKSLFTVNIDLTRMKVITGNINEILNLDKLKYGSLTPDFNNIPRLEFKNVSYSYAGENSSGISNFNLDVAPGSFIGIVGLSGSGKSTLFELVHRHIEPESGEILLDGTSISEFNIHKFRKYVGYNPQKTILWNHSILENIIYPIKKEEMNEALIQRFHHVVELAHVKDFVETLPNKYDTKVESNGENLSGGEIQRILLARTFMNDPKILMLDEYTSALDAITESDLNDTLLKLKGQQTILVIAHRLSTIKYADYVIVVDNGKIVEKGSPDELLSRKGIFYSMHEKQKI</sequence>
<dbReference type="InterPro" id="IPR039421">
    <property type="entry name" value="Type_1_exporter"/>
</dbReference>
<dbReference type="InterPro" id="IPR027417">
    <property type="entry name" value="P-loop_NTPase"/>
</dbReference>
<dbReference type="EMBL" id="BORQ01000008">
    <property type="protein sequence ID" value="GIO34081.1"/>
    <property type="molecule type" value="Genomic_DNA"/>
</dbReference>
<keyword evidence="6" id="KW-0788">Thiol protease</keyword>
<feature type="transmembrane region" description="Helical" evidence="10">
    <location>
        <begin position="127"/>
        <end position="152"/>
    </location>
</feature>
<feature type="domain" description="ABC transmembrane type-1" evidence="12">
    <location>
        <begin position="20"/>
        <end position="304"/>
    </location>
</feature>
<dbReference type="Proteomes" id="UP000679779">
    <property type="component" value="Unassembled WGS sequence"/>
</dbReference>
<feature type="transmembrane region" description="Helical" evidence="10">
    <location>
        <begin position="244"/>
        <end position="266"/>
    </location>
</feature>
<evidence type="ECO:0000256" key="6">
    <source>
        <dbReference type="ARBA" id="ARBA00022807"/>
    </source>
</evidence>
<keyword evidence="9 10" id="KW-0472">Membrane</keyword>
<dbReference type="GO" id="GO:0005524">
    <property type="term" value="F:ATP binding"/>
    <property type="evidence" value="ECO:0007669"/>
    <property type="project" value="UniProtKB-KW"/>
</dbReference>
<feature type="domain" description="ABC transporter" evidence="11">
    <location>
        <begin position="336"/>
        <end position="576"/>
    </location>
</feature>
<keyword evidence="6" id="KW-0378">Hydrolase</keyword>
<evidence type="ECO:0000256" key="8">
    <source>
        <dbReference type="ARBA" id="ARBA00022989"/>
    </source>
</evidence>
<dbReference type="GO" id="GO:0015421">
    <property type="term" value="F:ABC-type oligopeptide transporter activity"/>
    <property type="evidence" value="ECO:0007669"/>
    <property type="project" value="TreeGrafter"/>
</dbReference>
<dbReference type="SUPFAM" id="SSF52540">
    <property type="entry name" value="P-loop containing nucleoside triphosphate hydrolases"/>
    <property type="match status" value="1"/>
</dbReference>
<keyword evidence="14" id="KW-1185">Reference proteome</keyword>
<dbReference type="PROSITE" id="PS50929">
    <property type="entry name" value="ABC_TM1F"/>
    <property type="match status" value="1"/>
</dbReference>
<protein>
    <submittedName>
        <fullName evidence="13">Multidrug ABC transporter ATP-binding protein</fullName>
    </submittedName>
</protein>
<dbReference type="CDD" id="cd07346">
    <property type="entry name" value="ABC_6TM_exporters"/>
    <property type="match status" value="1"/>
</dbReference>
<dbReference type="InterPro" id="IPR011527">
    <property type="entry name" value="ABC1_TM_dom"/>
</dbReference>
<reference evidence="13" key="1">
    <citation type="submission" date="2021-03" db="EMBL/GenBank/DDBJ databases">
        <title>Antimicrobial resistance genes in bacteria isolated from Japanese honey, and their potential for conferring macrolide and lincosamide resistance in the American foulbrood pathogen Paenibacillus larvae.</title>
        <authorList>
            <person name="Okamoto M."/>
            <person name="Kumagai M."/>
            <person name="Kanamori H."/>
            <person name="Takamatsu D."/>
        </authorList>
    </citation>
    <scope>NUCLEOTIDE SEQUENCE</scope>
    <source>
        <strain evidence="13">J2TS6</strain>
    </source>
</reference>
<dbReference type="InterPro" id="IPR003593">
    <property type="entry name" value="AAA+_ATPase"/>
</dbReference>
<evidence type="ECO:0000256" key="3">
    <source>
        <dbReference type="ARBA" id="ARBA00022475"/>
    </source>
</evidence>
<dbReference type="Gene3D" id="1.20.1560.10">
    <property type="entry name" value="ABC transporter type 1, transmembrane domain"/>
    <property type="match status" value="1"/>
</dbReference>
<evidence type="ECO:0000256" key="1">
    <source>
        <dbReference type="ARBA" id="ARBA00004651"/>
    </source>
</evidence>
<dbReference type="Pfam" id="PF00664">
    <property type="entry name" value="ABC_membrane"/>
    <property type="match status" value="1"/>
</dbReference>
<dbReference type="PROSITE" id="PS50893">
    <property type="entry name" value="ABC_TRANSPORTER_2"/>
    <property type="match status" value="1"/>
</dbReference>
<dbReference type="SUPFAM" id="SSF90123">
    <property type="entry name" value="ABC transporter transmembrane region"/>
    <property type="match status" value="1"/>
</dbReference>
<keyword evidence="8 10" id="KW-1133">Transmembrane helix</keyword>
<dbReference type="InterPro" id="IPR017871">
    <property type="entry name" value="ABC_transporter-like_CS"/>
</dbReference>
<dbReference type="FunFam" id="3.40.50.300:FF:000299">
    <property type="entry name" value="ABC transporter ATP-binding protein/permease"/>
    <property type="match status" value="1"/>
</dbReference>
<feature type="transmembrane region" description="Helical" evidence="10">
    <location>
        <begin position="278"/>
        <end position="296"/>
    </location>
</feature>
<keyword evidence="4 10" id="KW-0812">Transmembrane</keyword>
<comment type="subcellular location">
    <subcellularLocation>
        <location evidence="1">Cell membrane</location>
        <topology evidence="1">Multi-pass membrane protein</topology>
    </subcellularLocation>
</comment>
<dbReference type="SMART" id="SM00382">
    <property type="entry name" value="AAA"/>
    <property type="match status" value="1"/>
</dbReference>
<evidence type="ECO:0000259" key="12">
    <source>
        <dbReference type="PROSITE" id="PS50929"/>
    </source>
</evidence>
<dbReference type="PANTHER" id="PTHR43394">
    <property type="entry name" value="ATP-DEPENDENT PERMEASE MDL1, MITOCHONDRIAL"/>
    <property type="match status" value="1"/>
</dbReference>
<evidence type="ECO:0000256" key="10">
    <source>
        <dbReference type="SAM" id="Phobius"/>
    </source>
</evidence>
<proteinExistence type="predicted"/>
<keyword evidence="5" id="KW-0547">Nucleotide-binding</keyword>
<feature type="transmembrane region" description="Helical" evidence="10">
    <location>
        <begin position="18"/>
        <end position="36"/>
    </location>
</feature>
<accession>A0A919XKW3</accession>
<dbReference type="PANTHER" id="PTHR43394:SF1">
    <property type="entry name" value="ATP-BINDING CASSETTE SUB-FAMILY B MEMBER 10, MITOCHONDRIAL"/>
    <property type="match status" value="1"/>
</dbReference>
<evidence type="ECO:0000256" key="4">
    <source>
        <dbReference type="ARBA" id="ARBA00022692"/>
    </source>
</evidence>
<dbReference type="PROSITE" id="PS00211">
    <property type="entry name" value="ABC_TRANSPORTER_1"/>
    <property type="match status" value="1"/>
</dbReference>
<feature type="transmembrane region" description="Helical" evidence="10">
    <location>
        <begin position="56"/>
        <end position="80"/>
    </location>
</feature>
<keyword evidence="2" id="KW-0813">Transport</keyword>
<keyword evidence="6" id="KW-0645">Protease</keyword>
<dbReference type="GO" id="GO:0016887">
    <property type="term" value="F:ATP hydrolysis activity"/>
    <property type="evidence" value="ECO:0007669"/>
    <property type="project" value="InterPro"/>
</dbReference>
<dbReference type="GO" id="GO:0005886">
    <property type="term" value="C:plasma membrane"/>
    <property type="evidence" value="ECO:0007669"/>
    <property type="project" value="UniProtKB-SubCell"/>
</dbReference>
<dbReference type="GO" id="GO:0008234">
    <property type="term" value="F:cysteine-type peptidase activity"/>
    <property type="evidence" value="ECO:0007669"/>
    <property type="project" value="UniProtKB-KW"/>
</dbReference>
<dbReference type="Pfam" id="PF00005">
    <property type="entry name" value="ABC_tran"/>
    <property type="match status" value="1"/>
</dbReference>
<organism evidence="13 14">
    <name type="scientific">Paenibacillus albilobatus</name>
    <dbReference type="NCBI Taxonomy" id="2716884"/>
    <lineage>
        <taxon>Bacteria</taxon>
        <taxon>Bacillati</taxon>
        <taxon>Bacillota</taxon>
        <taxon>Bacilli</taxon>
        <taxon>Bacillales</taxon>
        <taxon>Paenibacillaceae</taxon>
        <taxon>Paenibacillus</taxon>
    </lineage>
</organism>
<evidence type="ECO:0000256" key="7">
    <source>
        <dbReference type="ARBA" id="ARBA00022840"/>
    </source>
</evidence>
<evidence type="ECO:0000256" key="9">
    <source>
        <dbReference type="ARBA" id="ARBA00023136"/>
    </source>
</evidence>
<keyword evidence="3" id="KW-1003">Cell membrane</keyword>
<name>A0A919XKW3_9BACL</name>
<evidence type="ECO:0000259" key="11">
    <source>
        <dbReference type="PROSITE" id="PS50893"/>
    </source>
</evidence>
<dbReference type="InterPro" id="IPR003439">
    <property type="entry name" value="ABC_transporter-like_ATP-bd"/>
</dbReference>
<evidence type="ECO:0000313" key="14">
    <source>
        <dbReference type="Proteomes" id="UP000679779"/>
    </source>
</evidence>
<feature type="transmembrane region" description="Helical" evidence="10">
    <location>
        <begin position="158"/>
        <end position="175"/>
    </location>
</feature>
<evidence type="ECO:0000313" key="13">
    <source>
        <dbReference type="EMBL" id="GIO34081.1"/>
    </source>
</evidence>
<evidence type="ECO:0000256" key="5">
    <source>
        <dbReference type="ARBA" id="ARBA00022741"/>
    </source>
</evidence>
<evidence type="ECO:0000256" key="2">
    <source>
        <dbReference type="ARBA" id="ARBA00022448"/>
    </source>
</evidence>
<dbReference type="Gene3D" id="3.40.50.300">
    <property type="entry name" value="P-loop containing nucleotide triphosphate hydrolases"/>
    <property type="match status" value="1"/>
</dbReference>
<dbReference type="AlphaFoldDB" id="A0A919XKW3"/>
<dbReference type="InterPro" id="IPR036640">
    <property type="entry name" value="ABC1_TM_sf"/>
</dbReference>
<keyword evidence="7 13" id="KW-0067">ATP-binding</keyword>